<organism evidence="2">
    <name type="scientific">Nitrosopumilaceae spindle-shaped virus</name>
    <dbReference type="NCBI Taxonomy" id="3065433"/>
    <lineage>
        <taxon>Viruses</taxon>
    </lineage>
</organism>
<reference evidence="2" key="2">
    <citation type="submission" date="2024-03" db="EMBL/GenBank/DDBJ databases">
        <authorList>
            <person name="Ni Y."/>
            <person name="Xu T."/>
            <person name="Yan S."/>
            <person name="Chen L."/>
            <person name="Wang Y."/>
        </authorList>
    </citation>
    <scope>NUCLEOTIDE SEQUENCE</scope>
    <source>
        <strain evidence="2">NTT1</strain>
        <strain evidence="1">NTT2</strain>
    </source>
</reference>
<proteinExistence type="predicted"/>
<reference evidence="2" key="1">
    <citation type="journal article" date="2024" name="Environ. Microbiol. Rep.">
        <title>Hiding in plain sight: The discovery of complete genomes of 11 hypothetical spindle-shaped viruses that putatively infect mesophilic ammonia-oxidizing archaea.</title>
        <authorList>
            <person name="Ni Y."/>
            <person name="Xu T."/>
            <person name="Yan S."/>
            <person name="Chen L."/>
            <person name="Wang Y."/>
        </authorList>
    </citation>
    <scope>NUCLEOTIDE SEQUENCE</scope>
    <source>
        <strain evidence="2">NTT1</strain>
        <strain evidence="1">NTT2</strain>
    </source>
</reference>
<evidence type="ECO:0000313" key="2">
    <source>
        <dbReference type="EMBL" id="DBA52205.1"/>
    </source>
</evidence>
<dbReference type="EMBL" id="BK067791">
    <property type="protein sequence ID" value="DBA52205.1"/>
    <property type="molecule type" value="Genomic_DNA"/>
</dbReference>
<dbReference type="EMBL" id="BK067783">
    <property type="protein sequence ID" value="DBA51762.1"/>
    <property type="molecule type" value="Genomic_DNA"/>
</dbReference>
<accession>A0AAT9J7K4</accession>
<name>A0AAT9J7K4_9VIRU</name>
<evidence type="ECO:0000313" key="1">
    <source>
        <dbReference type="EMBL" id="DBA51762.1"/>
    </source>
</evidence>
<sequence>MKRLSFISSHPKTSIILIILAGAISSSAYAASTIITDTGITTTNLTVTGTCSGCGGAGSFNSYALVFNNTIATTNIHFINKFQIGNDKSVLVSDTFVQGYMINSTQQVINSFSNSGAVVENTPQNDQSFGGKYKIAYNDSTKKITVSKNDAVLQTLFINTSQFNDGTNLSNEGVSISSDGKYIGIFGLDTTGIIDRLIIYQGS</sequence>
<protein>
    <submittedName>
        <fullName evidence="1">ORF63</fullName>
    </submittedName>
    <submittedName>
        <fullName evidence="2">ORF64</fullName>
    </submittedName>
</protein>